<feature type="chain" id="PRO_5021736501" description="DUF4159 domain-containing protein" evidence="1">
    <location>
        <begin position="24"/>
        <end position="779"/>
    </location>
</feature>
<dbReference type="Gene3D" id="1.50.10.20">
    <property type="match status" value="2"/>
</dbReference>
<dbReference type="Pfam" id="PF13709">
    <property type="entry name" value="DUF4159"/>
    <property type="match status" value="2"/>
</dbReference>
<evidence type="ECO:0000313" key="3">
    <source>
        <dbReference type="EMBL" id="QDS91989.1"/>
    </source>
</evidence>
<sequence length="779" mass="85238" precursor="true">MELILVRAFAFVCLFFVAPNLTASLSAAEITANDVQRSINGGVQYLRSTQSENGSWPAYQGQTGGLSSLCTLALLNCGLPADDPTIKKALRYLRGLTPDRTYSVSLQTLVFCQLGAASDIGAITRNVRWLESAQSNRGGWAYGTNSAGPDPSNTQFALLALGAAQDRGIRVDPAVFQKSQTYWLQSQKNDGGWSYQSGFSRGSMTCAGIASLIICEGRIGRGDAQIVDGRIICCGGASEESEPIEEGLAWLGNRFSVNTHPGASGTASLFYYLYAMERVGRMTGHRLIGGHDWYREGAEFLIGIQDPFQNRWRGNGFGETDPNITTSLALLFLSKGKRQVVVGRLQYVNQGAAQPPDDWQRHRGGLQQLVRHVERAWGRDLTWQTLRLEDASTADLLQTPVLIISGSDALQLSPERSAVLKDYLDNGGCILFEANAGDGCGDAGPFERSVQKLCQEWFPSSRLEKLPPEHPVWSAEGRVQPSHLGNDFWLYGVQACCRTAVMYSPKSLACRWELSDPSEQRMATPAVIRKETAAAVQLGQNIIAYATGRDLKDKLDTRSILVTDFDAANQRGVLRIPKLAAATDSQEANRALPNLTTMLRDKFSVRVMPVETEVPLDAEALSAFPIVWFHGRTDFVWSDSDRQELRKYIDNGGVVLADSICGSEAFAKAFRREWKAAIPESPLESMLPDHPAMTAQFGYDLSNVTLRKPSVGPKGITISKRKTSPTIEFAMHKGLVAAYLSPYDLSCALESSNSIQCPGYDTTDAAKIGINLILYAMQQ</sequence>
<dbReference type="SUPFAM" id="SSF48239">
    <property type="entry name" value="Terpenoid cyclases/Protein prenyltransferases"/>
    <property type="match status" value="1"/>
</dbReference>
<dbReference type="Gene3D" id="3.40.50.12140">
    <property type="entry name" value="Domain of unknown function DUF4159"/>
    <property type="match status" value="2"/>
</dbReference>
<dbReference type="CDD" id="cd00688">
    <property type="entry name" value="ISOPREN_C2_like"/>
    <property type="match status" value="1"/>
</dbReference>
<dbReference type="EMBL" id="CP036262">
    <property type="protein sequence ID" value="QDS91989.1"/>
    <property type="molecule type" value="Genomic_DNA"/>
</dbReference>
<feature type="domain" description="DUF4159" evidence="2">
    <location>
        <begin position="584"/>
        <end position="777"/>
    </location>
</feature>
<organism evidence="3 4">
    <name type="scientific">Roseimaritima multifibrata</name>
    <dbReference type="NCBI Taxonomy" id="1930274"/>
    <lineage>
        <taxon>Bacteria</taxon>
        <taxon>Pseudomonadati</taxon>
        <taxon>Planctomycetota</taxon>
        <taxon>Planctomycetia</taxon>
        <taxon>Pirellulales</taxon>
        <taxon>Pirellulaceae</taxon>
        <taxon>Roseimaritima</taxon>
    </lineage>
</organism>
<evidence type="ECO:0000256" key="1">
    <source>
        <dbReference type="SAM" id="SignalP"/>
    </source>
</evidence>
<accession>A0A517MAS5</accession>
<evidence type="ECO:0000313" key="4">
    <source>
        <dbReference type="Proteomes" id="UP000320672"/>
    </source>
</evidence>
<dbReference type="OrthoDB" id="220961at2"/>
<gene>
    <name evidence="3" type="ORF">FF011L_07250</name>
</gene>
<dbReference type="Proteomes" id="UP000320672">
    <property type="component" value="Chromosome"/>
</dbReference>
<proteinExistence type="predicted"/>
<keyword evidence="4" id="KW-1185">Reference proteome</keyword>
<dbReference type="KEGG" id="rml:FF011L_07250"/>
<feature type="domain" description="DUF4159" evidence="2">
    <location>
        <begin position="348"/>
        <end position="546"/>
    </location>
</feature>
<keyword evidence="1" id="KW-0732">Signal</keyword>
<dbReference type="AlphaFoldDB" id="A0A517MAS5"/>
<protein>
    <recommendedName>
        <fullName evidence="2">DUF4159 domain-containing protein</fullName>
    </recommendedName>
</protein>
<name>A0A517MAS5_9BACT</name>
<dbReference type="InterPro" id="IPR008930">
    <property type="entry name" value="Terpenoid_cyclase/PrenylTrfase"/>
</dbReference>
<feature type="signal peptide" evidence="1">
    <location>
        <begin position="1"/>
        <end position="23"/>
    </location>
</feature>
<reference evidence="3 4" key="1">
    <citation type="submission" date="2019-02" db="EMBL/GenBank/DDBJ databases">
        <title>Deep-cultivation of Planctomycetes and their phenomic and genomic characterization uncovers novel biology.</title>
        <authorList>
            <person name="Wiegand S."/>
            <person name="Jogler M."/>
            <person name="Boedeker C."/>
            <person name="Pinto D."/>
            <person name="Vollmers J."/>
            <person name="Rivas-Marin E."/>
            <person name="Kohn T."/>
            <person name="Peeters S.H."/>
            <person name="Heuer A."/>
            <person name="Rast P."/>
            <person name="Oberbeckmann S."/>
            <person name="Bunk B."/>
            <person name="Jeske O."/>
            <person name="Meyerdierks A."/>
            <person name="Storesund J.E."/>
            <person name="Kallscheuer N."/>
            <person name="Luecker S."/>
            <person name="Lage O.M."/>
            <person name="Pohl T."/>
            <person name="Merkel B.J."/>
            <person name="Hornburger P."/>
            <person name="Mueller R.-W."/>
            <person name="Bruemmer F."/>
            <person name="Labrenz M."/>
            <person name="Spormann A.M."/>
            <person name="Op den Camp H."/>
            <person name="Overmann J."/>
            <person name="Amann R."/>
            <person name="Jetten M.S.M."/>
            <person name="Mascher T."/>
            <person name="Medema M.H."/>
            <person name="Devos D.P."/>
            <person name="Kaster A.-K."/>
            <person name="Ovreas L."/>
            <person name="Rohde M."/>
            <person name="Galperin M.Y."/>
            <person name="Jogler C."/>
        </authorList>
    </citation>
    <scope>NUCLEOTIDE SEQUENCE [LARGE SCALE GENOMIC DNA]</scope>
    <source>
        <strain evidence="3 4">FF011L</strain>
    </source>
</reference>
<dbReference type="InterPro" id="IPR025297">
    <property type="entry name" value="DUF4159"/>
</dbReference>
<evidence type="ECO:0000259" key="2">
    <source>
        <dbReference type="Pfam" id="PF13709"/>
    </source>
</evidence>